<dbReference type="InterPro" id="IPR048279">
    <property type="entry name" value="MdtK-like"/>
</dbReference>
<feature type="transmembrane region" description="Helical" evidence="7">
    <location>
        <begin position="390"/>
        <end position="411"/>
    </location>
</feature>
<feature type="transmembrane region" description="Helical" evidence="7">
    <location>
        <begin position="94"/>
        <end position="116"/>
    </location>
</feature>
<organism evidence="8 9">
    <name type="scientific">Rubricella aquisinus</name>
    <dbReference type="NCBI Taxonomy" id="2028108"/>
    <lineage>
        <taxon>Bacteria</taxon>
        <taxon>Pseudomonadati</taxon>
        <taxon>Pseudomonadota</taxon>
        <taxon>Alphaproteobacteria</taxon>
        <taxon>Rhodobacterales</taxon>
        <taxon>Paracoccaceae</taxon>
        <taxon>Rubricella</taxon>
    </lineage>
</organism>
<feature type="transmembrane region" description="Helical" evidence="7">
    <location>
        <begin position="12"/>
        <end position="34"/>
    </location>
</feature>
<evidence type="ECO:0000256" key="2">
    <source>
        <dbReference type="ARBA" id="ARBA00022448"/>
    </source>
</evidence>
<sequence>MSGKERDLTQGSILGHIRAVAIPAALSLLFVTLYNVTDTFYAGKISTEAQAGLGLGSQLFFIIIGTGVGFRIGVSAFVGNAIGAGDRQAAARAAAQAIGASVVVCALAMVAGFWGLPALARAVGGDNAYVDNAVTYMRLMLLSAPGFIVTYAMTGTLSAQGDTVTQERAQLAATLANVGLNPLFIWGIPGVFDGFGLNGIALSTILCQSGVLLFIGWSAFRSDVLRDIAWRDLLPRWGKQKDLMRNVIPACSTIYVTVLGGVIAQFFLRPYGADAVAAYGVGFRLQQLLLLPVIGLTTALLPLTAQNIGAEKQDRIREAVGLTAMAGCVFVALGAVVIWTMGEPLVRLFNDDDAVVAHAVMFLQILSFGLPFLVLIFVSQNLLQGLERPNWPLLIGVWRLGIGLALFGWLFTGPMGLEVRGVWLALLAGGVTGAVLAAIITLRVARGAGLNLLRPADQNH</sequence>
<dbReference type="InterPro" id="IPR052031">
    <property type="entry name" value="Membrane_Transporter-Flippase"/>
</dbReference>
<name>A0A840WTF7_9RHOB</name>
<dbReference type="GO" id="GO:0042910">
    <property type="term" value="F:xenobiotic transmembrane transporter activity"/>
    <property type="evidence" value="ECO:0007669"/>
    <property type="project" value="InterPro"/>
</dbReference>
<feature type="transmembrane region" description="Helical" evidence="7">
    <location>
        <begin position="423"/>
        <end position="445"/>
    </location>
</feature>
<dbReference type="PANTHER" id="PTHR43549:SF3">
    <property type="entry name" value="MULTIDRUG RESISTANCE PROTEIN YPNP-RELATED"/>
    <property type="match status" value="1"/>
</dbReference>
<comment type="subcellular location">
    <subcellularLocation>
        <location evidence="1">Cell inner membrane</location>
        <topology evidence="1">Multi-pass membrane protein</topology>
    </subcellularLocation>
</comment>
<dbReference type="Pfam" id="PF01554">
    <property type="entry name" value="MatE"/>
    <property type="match status" value="2"/>
</dbReference>
<evidence type="ECO:0000256" key="3">
    <source>
        <dbReference type="ARBA" id="ARBA00022475"/>
    </source>
</evidence>
<dbReference type="PIRSF" id="PIRSF006603">
    <property type="entry name" value="DinF"/>
    <property type="match status" value="1"/>
</dbReference>
<accession>A0A840WTF7</accession>
<dbReference type="PANTHER" id="PTHR43549">
    <property type="entry name" value="MULTIDRUG RESISTANCE PROTEIN YPNP-RELATED"/>
    <property type="match status" value="1"/>
</dbReference>
<comment type="caution">
    <text evidence="8">The sequence shown here is derived from an EMBL/GenBank/DDBJ whole genome shotgun (WGS) entry which is preliminary data.</text>
</comment>
<gene>
    <name evidence="8" type="ORF">FHS89_003006</name>
</gene>
<dbReference type="GO" id="GO:0015297">
    <property type="term" value="F:antiporter activity"/>
    <property type="evidence" value="ECO:0007669"/>
    <property type="project" value="InterPro"/>
</dbReference>
<dbReference type="RefSeq" id="WP_184012922.1">
    <property type="nucleotide sequence ID" value="NZ_JACIJS010000011.1"/>
</dbReference>
<dbReference type="EMBL" id="JACIJS010000011">
    <property type="protein sequence ID" value="MBB5516962.1"/>
    <property type="molecule type" value="Genomic_DNA"/>
</dbReference>
<dbReference type="InterPro" id="IPR002528">
    <property type="entry name" value="MATE_fam"/>
</dbReference>
<feature type="transmembrane region" description="Helical" evidence="7">
    <location>
        <begin position="246"/>
        <end position="268"/>
    </location>
</feature>
<evidence type="ECO:0000256" key="7">
    <source>
        <dbReference type="SAM" id="Phobius"/>
    </source>
</evidence>
<dbReference type="Proteomes" id="UP000553766">
    <property type="component" value="Unassembled WGS sequence"/>
</dbReference>
<feature type="transmembrane region" description="Helical" evidence="7">
    <location>
        <begin position="169"/>
        <end position="188"/>
    </location>
</feature>
<dbReference type="NCBIfam" id="TIGR00797">
    <property type="entry name" value="matE"/>
    <property type="match status" value="1"/>
</dbReference>
<feature type="transmembrane region" description="Helical" evidence="7">
    <location>
        <begin position="59"/>
        <end position="82"/>
    </location>
</feature>
<dbReference type="GO" id="GO:0005886">
    <property type="term" value="C:plasma membrane"/>
    <property type="evidence" value="ECO:0007669"/>
    <property type="project" value="UniProtKB-SubCell"/>
</dbReference>
<feature type="transmembrane region" description="Helical" evidence="7">
    <location>
        <begin position="136"/>
        <end position="157"/>
    </location>
</feature>
<evidence type="ECO:0000256" key="6">
    <source>
        <dbReference type="ARBA" id="ARBA00023136"/>
    </source>
</evidence>
<feature type="transmembrane region" description="Helical" evidence="7">
    <location>
        <begin position="288"/>
        <end position="308"/>
    </location>
</feature>
<protein>
    <submittedName>
        <fullName evidence="8">Putative MATE family efflux protein</fullName>
    </submittedName>
</protein>
<keyword evidence="5 7" id="KW-1133">Transmembrane helix</keyword>
<keyword evidence="2" id="KW-0813">Transport</keyword>
<keyword evidence="9" id="KW-1185">Reference proteome</keyword>
<feature type="transmembrane region" description="Helical" evidence="7">
    <location>
        <begin position="354"/>
        <end position="378"/>
    </location>
</feature>
<evidence type="ECO:0000256" key="4">
    <source>
        <dbReference type="ARBA" id="ARBA00022692"/>
    </source>
</evidence>
<feature type="transmembrane region" description="Helical" evidence="7">
    <location>
        <begin position="320"/>
        <end position="342"/>
    </location>
</feature>
<keyword evidence="4 7" id="KW-0812">Transmembrane</keyword>
<evidence type="ECO:0000313" key="9">
    <source>
        <dbReference type="Proteomes" id="UP000553766"/>
    </source>
</evidence>
<dbReference type="AlphaFoldDB" id="A0A840WTF7"/>
<keyword evidence="3" id="KW-1003">Cell membrane</keyword>
<proteinExistence type="predicted"/>
<evidence type="ECO:0000313" key="8">
    <source>
        <dbReference type="EMBL" id="MBB5516962.1"/>
    </source>
</evidence>
<evidence type="ECO:0000256" key="5">
    <source>
        <dbReference type="ARBA" id="ARBA00022989"/>
    </source>
</evidence>
<evidence type="ECO:0000256" key="1">
    <source>
        <dbReference type="ARBA" id="ARBA00004429"/>
    </source>
</evidence>
<reference evidence="8 9" key="1">
    <citation type="submission" date="2020-08" db="EMBL/GenBank/DDBJ databases">
        <title>Genomic Encyclopedia of Type Strains, Phase IV (KMG-IV): sequencing the most valuable type-strain genomes for metagenomic binning, comparative biology and taxonomic classification.</title>
        <authorList>
            <person name="Goeker M."/>
        </authorList>
    </citation>
    <scope>NUCLEOTIDE SEQUENCE [LARGE SCALE GENOMIC DNA]</scope>
    <source>
        <strain evidence="8 9">DSM 103377</strain>
    </source>
</reference>
<keyword evidence="6 7" id="KW-0472">Membrane</keyword>
<feature type="transmembrane region" description="Helical" evidence="7">
    <location>
        <begin position="200"/>
        <end position="220"/>
    </location>
</feature>